<reference evidence="2 3" key="1">
    <citation type="submission" date="2021-01" db="EMBL/GenBank/DDBJ databases">
        <title>Whole genome shotgun sequence of Microbispora corallina NBRC 16416.</title>
        <authorList>
            <person name="Komaki H."/>
            <person name="Tamura T."/>
        </authorList>
    </citation>
    <scope>NUCLEOTIDE SEQUENCE [LARGE SCALE GENOMIC DNA]</scope>
    <source>
        <strain evidence="2 3">NBRC 16416</strain>
    </source>
</reference>
<evidence type="ECO:0000313" key="2">
    <source>
        <dbReference type="EMBL" id="GIH42113.1"/>
    </source>
</evidence>
<dbReference type="EMBL" id="BOOC01000028">
    <property type="protein sequence ID" value="GIH42113.1"/>
    <property type="molecule type" value="Genomic_DNA"/>
</dbReference>
<dbReference type="PANTHER" id="PTHR35525:SF3">
    <property type="entry name" value="BLL6575 PROTEIN"/>
    <property type="match status" value="1"/>
</dbReference>
<feature type="domain" description="Zinc finger CGNR" evidence="1">
    <location>
        <begin position="162"/>
        <end position="204"/>
    </location>
</feature>
<dbReference type="InterPro" id="IPR010852">
    <property type="entry name" value="ABATE"/>
</dbReference>
<organism evidence="2 3">
    <name type="scientific">Microbispora corallina</name>
    <dbReference type="NCBI Taxonomy" id="83302"/>
    <lineage>
        <taxon>Bacteria</taxon>
        <taxon>Bacillati</taxon>
        <taxon>Actinomycetota</taxon>
        <taxon>Actinomycetes</taxon>
        <taxon>Streptosporangiales</taxon>
        <taxon>Streptosporangiaceae</taxon>
        <taxon>Microbispora</taxon>
    </lineage>
</organism>
<dbReference type="InterPro" id="IPR021005">
    <property type="entry name" value="Znf_CGNR"/>
</dbReference>
<protein>
    <recommendedName>
        <fullName evidence="1">Zinc finger CGNR domain-containing protein</fullName>
    </recommendedName>
</protein>
<accession>A0ABQ4G4U8</accession>
<dbReference type="SUPFAM" id="SSF160904">
    <property type="entry name" value="Jann2411-like"/>
    <property type="match status" value="1"/>
</dbReference>
<gene>
    <name evidence="2" type="ORF">Mco01_51130</name>
</gene>
<keyword evidence="3" id="KW-1185">Reference proteome</keyword>
<evidence type="ECO:0000259" key="1">
    <source>
        <dbReference type="Pfam" id="PF11706"/>
    </source>
</evidence>
<proteinExistence type="predicted"/>
<evidence type="ECO:0000313" key="3">
    <source>
        <dbReference type="Proteomes" id="UP000603904"/>
    </source>
</evidence>
<dbReference type="InterPro" id="IPR023286">
    <property type="entry name" value="ABATE_dom_sf"/>
</dbReference>
<dbReference type="Pfam" id="PF11706">
    <property type="entry name" value="zf-CGNR"/>
    <property type="match status" value="1"/>
</dbReference>
<name>A0ABQ4G4U8_9ACTN</name>
<sequence length="213" mass="23090">MTGVKYTLPMSWMATERFEARTAPGGLALVQELVNTHAVARHGADLLADLATARHWLRAAAGQWAQAHGLEPPELFLPEKDLDALRELRTTLQEMLVVPSGERFTGPFDATGAVLPRARALLVADERGRVAVIPAGTGASWLASAVWSEILLAQHDGAWSHLKLCRGPRCRTAFYDASRNGSAVWHNVRTCGNIANLRASRARRKGAGQGPDE</sequence>
<dbReference type="PANTHER" id="PTHR35525">
    <property type="entry name" value="BLL6575 PROTEIN"/>
    <property type="match status" value="1"/>
</dbReference>
<dbReference type="Proteomes" id="UP000603904">
    <property type="component" value="Unassembled WGS sequence"/>
</dbReference>
<dbReference type="Gene3D" id="1.10.3300.10">
    <property type="entry name" value="Jann2411-like domain"/>
    <property type="match status" value="1"/>
</dbReference>
<comment type="caution">
    <text evidence="2">The sequence shown here is derived from an EMBL/GenBank/DDBJ whole genome shotgun (WGS) entry which is preliminary data.</text>
</comment>